<reference evidence="1 2" key="1">
    <citation type="submission" date="2020-02" db="EMBL/GenBank/DDBJ databases">
        <authorList>
            <person name="Babadi Z.K."/>
            <person name="Risdian C."/>
            <person name="Ebrahimipour G.H."/>
            <person name="Wink J."/>
        </authorList>
    </citation>
    <scope>NUCLEOTIDE SEQUENCE [LARGE SCALE GENOMIC DNA]</scope>
    <source>
        <strain evidence="1 2">ZKHCc1 1396</strain>
    </source>
</reference>
<protein>
    <recommendedName>
        <fullName evidence="3">Lipoprotein</fullName>
    </recommendedName>
</protein>
<sequence>MKPDLSSLWKHSRSARWRLPFALLASSLAVGCGQPAPEASEPGAPVTEPSAQDVVLEESLGTVDQALEGQVARPVVESLVAIPQAAIGKATASVFELKLSAQRSENEQFRGQTLSMVDGAQQLVFRDDGQNGDAVAGDLLFTASGTFDFVALQAEQQRIAQAQSQSPTQLTTAVFENRALVRTVPVTPLPAGVFQVGQRVPIRPIGLATLVDPARSLLITAPGVINDPTRTWNPCTNAGNPNGKWTFNYLMTEMANQPFTGVPPTAFVREWLKQWEAPRTINGFVNPPRGNIVPKLITPWPKLASGELNLAKSPFKLIAIVNRLDLAGGNPAYGAGNAGEGRFIFAATQGTGSSCYTVPFLVILEYGVDKTGCVALKAYAQQWQALSSLTPGSATYNAALENLTEQFAKRDLSPRKPNRSSINQVRTNEEWLAQPWELREFRLWNSQINPSSFSTTPPPILGLLNSHTVAQTPDRKPSVKSTLFPSYVNATAPSIVAGAYTVPLAWTASPFRSGRAIVTSTSANPLNPPFWSLPPASIPNRQARHVFSLNTCDGCHGDEIGTHFTHVDWNGALSPFLSGPLVVPDPADGAPTRTFNEMLARQTFLDQVANQSCLTSAFLSTSASVH</sequence>
<evidence type="ECO:0008006" key="3">
    <source>
        <dbReference type="Google" id="ProtNLM"/>
    </source>
</evidence>
<accession>A0ABR9PG55</accession>
<evidence type="ECO:0000313" key="1">
    <source>
        <dbReference type="EMBL" id="MBE4746894.1"/>
    </source>
</evidence>
<name>A0ABR9PG55_9BACT</name>
<dbReference type="Proteomes" id="UP001516472">
    <property type="component" value="Unassembled WGS sequence"/>
</dbReference>
<comment type="caution">
    <text evidence="1">The sequence shown here is derived from an EMBL/GenBank/DDBJ whole genome shotgun (WGS) entry which is preliminary data.</text>
</comment>
<dbReference type="PROSITE" id="PS51257">
    <property type="entry name" value="PROKAR_LIPOPROTEIN"/>
    <property type="match status" value="1"/>
</dbReference>
<dbReference type="RefSeq" id="WP_193346310.1">
    <property type="nucleotide sequence ID" value="NZ_CBCSIP010000597.1"/>
</dbReference>
<proteinExistence type="predicted"/>
<organism evidence="1 2">
    <name type="scientific">Corallococcus soli</name>
    <dbReference type="NCBI Taxonomy" id="2710757"/>
    <lineage>
        <taxon>Bacteria</taxon>
        <taxon>Pseudomonadati</taxon>
        <taxon>Myxococcota</taxon>
        <taxon>Myxococcia</taxon>
        <taxon>Myxococcales</taxon>
        <taxon>Cystobacterineae</taxon>
        <taxon>Myxococcaceae</taxon>
        <taxon>Corallococcus</taxon>
    </lineage>
</organism>
<keyword evidence="2" id="KW-1185">Reference proteome</keyword>
<dbReference type="EMBL" id="JAAIYO010000001">
    <property type="protein sequence ID" value="MBE4746894.1"/>
    <property type="molecule type" value="Genomic_DNA"/>
</dbReference>
<gene>
    <name evidence="1" type="ORF">G4177_01740</name>
</gene>
<evidence type="ECO:0000313" key="2">
    <source>
        <dbReference type="Proteomes" id="UP001516472"/>
    </source>
</evidence>